<keyword evidence="21" id="KW-1185">Reference proteome</keyword>
<dbReference type="Gene3D" id="3.40.50.1820">
    <property type="entry name" value="alpha/beta hydrolase"/>
    <property type="match status" value="1"/>
</dbReference>
<dbReference type="GO" id="GO:0003700">
    <property type="term" value="F:DNA-binding transcription factor activity"/>
    <property type="evidence" value="ECO:0007669"/>
    <property type="project" value="InterPro"/>
</dbReference>
<dbReference type="InterPro" id="IPR001375">
    <property type="entry name" value="Peptidase_S9_cat"/>
</dbReference>
<dbReference type="Pfam" id="PF22995">
    <property type="entry name" value="C2CH-3rd_BIRD-IDD"/>
    <property type="match status" value="1"/>
</dbReference>
<keyword evidence="9" id="KW-0677">Repeat</keyword>
<evidence type="ECO:0000256" key="11">
    <source>
        <dbReference type="ARBA" id="ARBA00022801"/>
    </source>
</evidence>
<keyword evidence="7" id="KW-0963">Cytoplasm</keyword>
<dbReference type="GO" id="GO:0008270">
    <property type="term" value="F:zinc ion binding"/>
    <property type="evidence" value="ECO:0007669"/>
    <property type="project" value="UniProtKB-KW"/>
</dbReference>
<dbReference type="Pfam" id="PF23115">
    <property type="entry name" value="zf-C2H2_STOP2_3rd"/>
    <property type="match status" value="1"/>
</dbReference>
<accession>A0A8J5IRL5</accession>
<dbReference type="SUPFAM" id="SSF57667">
    <property type="entry name" value="beta-beta-alpha zinc fingers"/>
    <property type="match status" value="2"/>
</dbReference>
<dbReference type="FunFam" id="3.30.160.60:FF:000523">
    <property type="entry name" value="Zinc finger protein WIP2"/>
    <property type="match status" value="1"/>
</dbReference>
<evidence type="ECO:0000256" key="2">
    <source>
        <dbReference type="ARBA" id="ARBA00004123"/>
    </source>
</evidence>
<dbReference type="GO" id="GO:0005737">
    <property type="term" value="C:cytoplasm"/>
    <property type="evidence" value="ECO:0007669"/>
    <property type="project" value="UniProtKB-SubCell"/>
</dbReference>
<dbReference type="PANTHER" id="PTHR45878">
    <property type="entry name" value="ZINC FINGER PROTEIN WIP2"/>
    <property type="match status" value="1"/>
</dbReference>
<dbReference type="GO" id="GO:0006508">
    <property type="term" value="P:proteolysis"/>
    <property type="evidence" value="ECO:0007669"/>
    <property type="project" value="InterPro"/>
</dbReference>
<proteinExistence type="inferred from homology"/>
<dbReference type="PROSITE" id="PS00028">
    <property type="entry name" value="ZINC_FINGER_C2H2_1"/>
    <property type="match status" value="1"/>
</dbReference>
<keyword evidence="13" id="KW-0805">Transcription regulation</keyword>
<sequence>MTGSKADKIMVADTAGVEVASTAGVELPNTAEMELASTVEMELADTAEVELLSDTHSPPGTANDRVVAGEQTVRTRKKRGKGGLLLASLLLVGEDEGEGGLVLEKRSAKKPFEAIFVSHPPFASGESCKQTQEDGLCAPLILVLHGGPHSVSLTNYSKSLAFLSSLGYNLLVVNYRGSLGFGEEALQSLPGRIGCQDVDDVLTALDYVIHKGLASSSKVAVVGGSHGGFLTTHLVGQAPDRFVAAVARNPVCNLSIMVGTTDIPDWCYTETFGKEGKTFFSEAPTVENLQIFYEKSPISHLPKVKTPMLFLFGAQDLRVPISNGLQYARALREKGVEVKIIVFPEDVHAIDRGNDRDGILEQKERIEKDLATFSMFSHGDNDALPNDHNAKPPRQEVDDSILLLSLWPPGSHPTTTPTLTSSPASFSTCCSSNWLQYSSSNQCQADRADVTIALSIGMPNSSGIGGGSSAIGATVTTAAAATTGVGGSGFNPALPSQYWIPSAAEILIGNTQFSCTVCNKTFNRFNNMQMHMWGHGSQYRRGSESLRGATRPMPSPALLKLPCYCCVEGCKNHIEHPRARPLKDFRTLQTHYKRKHGARPFACRRCGKAFAVRGDWRTHEKNCGKLWFCICGSDFKHKRSLKDHVRSFGTGHAPHILDTAAATVAAMSVDEEEDDEEEEDLQDQTDEWLYAAQGGVSTTVTYVALVAAGRWMGDQCVRSRVNEQARIGQKQ</sequence>
<evidence type="ECO:0000256" key="3">
    <source>
        <dbReference type="ARBA" id="ARBA00004496"/>
    </source>
</evidence>
<evidence type="ECO:0000256" key="14">
    <source>
        <dbReference type="ARBA" id="ARBA00023163"/>
    </source>
</evidence>
<dbReference type="PROSITE" id="PS50157">
    <property type="entry name" value="ZINC_FINGER_C2H2_2"/>
    <property type="match status" value="3"/>
</dbReference>
<evidence type="ECO:0000256" key="7">
    <source>
        <dbReference type="ARBA" id="ARBA00022490"/>
    </source>
</evidence>
<evidence type="ECO:0000259" key="19">
    <source>
        <dbReference type="PROSITE" id="PS50157"/>
    </source>
</evidence>
<dbReference type="InterPro" id="IPR029058">
    <property type="entry name" value="AB_hydrolase_fold"/>
</dbReference>
<dbReference type="EC" id="3.4.19.1" evidence="6"/>
<dbReference type="InterPro" id="IPR055187">
    <property type="entry name" value="C2CH-3rd_BIRD-IDD"/>
</dbReference>
<evidence type="ECO:0000256" key="17">
    <source>
        <dbReference type="ARBA" id="ARBA00053183"/>
    </source>
</evidence>
<reference evidence="20 21" key="1">
    <citation type="submission" date="2020-08" db="EMBL/GenBank/DDBJ databases">
        <title>Plant Genome Project.</title>
        <authorList>
            <person name="Zhang R.-G."/>
        </authorList>
    </citation>
    <scope>NUCLEOTIDE SEQUENCE [LARGE SCALE GENOMIC DNA]</scope>
    <source>
        <tissue evidence="20">Rhizome</tissue>
    </source>
</reference>
<dbReference type="InterPro" id="IPR036236">
    <property type="entry name" value="Znf_C2H2_sf"/>
</dbReference>
<dbReference type="SUPFAM" id="SSF53474">
    <property type="entry name" value="alpha/beta-Hydrolases"/>
    <property type="match status" value="1"/>
</dbReference>
<organism evidence="20 21">
    <name type="scientific">Zingiber officinale</name>
    <name type="common">Ginger</name>
    <name type="synonym">Amomum zingiber</name>
    <dbReference type="NCBI Taxonomy" id="94328"/>
    <lineage>
        <taxon>Eukaryota</taxon>
        <taxon>Viridiplantae</taxon>
        <taxon>Streptophyta</taxon>
        <taxon>Embryophyta</taxon>
        <taxon>Tracheophyta</taxon>
        <taxon>Spermatophyta</taxon>
        <taxon>Magnoliopsida</taxon>
        <taxon>Liliopsida</taxon>
        <taxon>Zingiberales</taxon>
        <taxon>Zingiberaceae</taxon>
        <taxon>Zingiber</taxon>
    </lineage>
</organism>
<comment type="catalytic activity">
    <reaction evidence="1">
        <text>Cleavage of an N-acetyl or N-formyl amino acid from the N-terminus of a polypeptide.</text>
        <dbReference type="EC" id="3.4.19.1"/>
    </reaction>
</comment>
<comment type="subunit">
    <text evidence="5">Homotetramer.</text>
</comment>
<keyword evidence="10 18" id="KW-0863">Zinc-finger</keyword>
<dbReference type="InterPro" id="IPR002471">
    <property type="entry name" value="Pept_S9_AS"/>
</dbReference>
<dbReference type="GO" id="GO:0005634">
    <property type="term" value="C:nucleus"/>
    <property type="evidence" value="ECO:0007669"/>
    <property type="project" value="UniProtKB-SubCell"/>
</dbReference>
<gene>
    <name evidence="20" type="ORF">ZIOFF_002793</name>
</gene>
<feature type="domain" description="C2H2-type" evidence="19">
    <location>
        <begin position="601"/>
        <end position="621"/>
    </location>
</feature>
<dbReference type="GO" id="GO:0008242">
    <property type="term" value="F:omega peptidase activity"/>
    <property type="evidence" value="ECO:0007669"/>
    <property type="project" value="UniProtKB-EC"/>
</dbReference>
<dbReference type="InterPro" id="IPR059161">
    <property type="entry name" value="Znf-C2H2_STOP1/2_3rd"/>
</dbReference>
<comment type="similarity">
    <text evidence="16">Belongs to the WIP C2H2-type zinc-finger protein family.</text>
</comment>
<evidence type="ECO:0000313" key="21">
    <source>
        <dbReference type="Proteomes" id="UP000734854"/>
    </source>
</evidence>
<protein>
    <recommendedName>
        <fullName evidence="6">acylaminoacyl-peptidase</fullName>
        <ecNumber evidence="6">3.4.19.1</ecNumber>
    </recommendedName>
</protein>
<dbReference type="Pfam" id="PF00326">
    <property type="entry name" value="Peptidase_S9"/>
    <property type="match status" value="1"/>
</dbReference>
<dbReference type="SMART" id="SM00355">
    <property type="entry name" value="ZnF_C2H2"/>
    <property type="match status" value="2"/>
</dbReference>
<feature type="domain" description="C2H2-type" evidence="19">
    <location>
        <begin position="621"/>
        <end position="654"/>
    </location>
</feature>
<dbReference type="EMBL" id="JACMSC010000001">
    <property type="protein sequence ID" value="KAG6537698.1"/>
    <property type="molecule type" value="Genomic_DNA"/>
</dbReference>
<evidence type="ECO:0000256" key="15">
    <source>
        <dbReference type="ARBA" id="ARBA00023242"/>
    </source>
</evidence>
<evidence type="ECO:0000256" key="4">
    <source>
        <dbReference type="ARBA" id="ARBA00010040"/>
    </source>
</evidence>
<evidence type="ECO:0000256" key="5">
    <source>
        <dbReference type="ARBA" id="ARBA00011881"/>
    </source>
</evidence>
<dbReference type="AlphaFoldDB" id="A0A8J5IRL5"/>
<dbReference type="PROSITE" id="PS00708">
    <property type="entry name" value="PRO_ENDOPEP_SER"/>
    <property type="match status" value="1"/>
</dbReference>
<evidence type="ECO:0000256" key="9">
    <source>
        <dbReference type="ARBA" id="ARBA00022737"/>
    </source>
</evidence>
<comment type="function">
    <text evidence="17">Catalyzes the hydrolysis of the N-terminal peptide bond of an N-acetylated peptide to generate an N-acetylated amino acid and a peptide with a free N-terminus.</text>
</comment>
<comment type="caution">
    <text evidence="20">The sequence shown here is derived from an EMBL/GenBank/DDBJ whole genome shotgun (WGS) entry which is preliminary data.</text>
</comment>
<evidence type="ECO:0000256" key="18">
    <source>
        <dbReference type="PROSITE-ProRule" id="PRU00042"/>
    </source>
</evidence>
<dbReference type="InterPro" id="IPR013087">
    <property type="entry name" value="Znf_C2H2_type"/>
</dbReference>
<evidence type="ECO:0000256" key="8">
    <source>
        <dbReference type="ARBA" id="ARBA00022723"/>
    </source>
</evidence>
<dbReference type="InterPro" id="IPR043584">
    <property type="entry name" value="WIP1/2/3/4/5/6"/>
</dbReference>
<evidence type="ECO:0000256" key="1">
    <source>
        <dbReference type="ARBA" id="ARBA00000721"/>
    </source>
</evidence>
<comment type="subcellular location">
    <subcellularLocation>
        <location evidence="3">Cytoplasm</location>
    </subcellularLocation>
    <subcellularLocation>
        <location evidence="2">Nucleus</location>
    </subcellularLocation>
</comment>
<dbReference type="Gene3D" id="3.30.160.60">
    <property type="entry name" value="Classic Zinc Finger"/>
    <property type="match status" value="2"/>
</dbReference>
<dbReference type="PANTHER" id="PTHR45878:SF15">
    <property type="entry name" value="OS09G0307400 PROTEIN"/>
    <property type="match status" value="1"/>
</dbReference>
<feature type="domain" description="C2H2-type" evidence="19">
    <location>
        <begin position="513"/>
        <end position="540"/>
    </location>
</feature>
<comment type="similarity">
    <text evidence="4">Belongs to the peptidase S9C family.</text>
</comment>
<evidence type="ECO:0000256" key="6">
    <source>
        <dbReference type="ARBA" id="ARBA00012917"/>
    </source>
</evidence>
<evidence type="ECO:0000256" key="13">
    <source>
        <dbReference type="ARBA" id="ARBA00023015"/>
    </source>
</evidence>
<dbReference type="Proteomes" id="UP000734854">
    <property type="component" value="Unassembled WGS sequence"/>
</dbReference>
<keyword evidence="15" id="KW-0539">Nucleus</keyword>
<dbReference type="GO" id="GO:0004252">
    <property type="term" value="F:serine-type endopeptidase activity"/>
    <property type="evidence" value="ECO:0007669"/>
    <property type="project" value="InterPro"/>
</dbReference>
<keyword evidence="12" id="KW-0862">Zinc</keyword>
<evidence type="ECO:0000256" key="10">
    <source>
        <dbReference type="ARBA" id="ARBA00022771"/>
    </source>
</evidence>
<evidence type="ECO:0000256" key="16">
    <source>
        <dbReference type="ARBA" id="ARBA00023452"/>
    </source>
</evidence>
<evidence type="ECO:0000313" key="20">
    <source>
        <dbReference type="EMBL" id="KAG6537698.1"/>
    </source>
</evidence>
<keyword evidence="11" id="KW-0378">Hydrolase</keyword>
<name>A0A8J5IRL5_ZINOF</name>
<keyword evidence="14" id="KW-0804">Transcription</keyword>
<keyword evidence="8" id="KW-0479">Metal-binding</keyword>
<dbReference type="FunFam" id="3.40.50.1820:FF:000146">
    <property type="entry name" value="Acylamino-acid-releasing enzyme"/>
    <property type="match status" value="1"/>
</dbReference>
<evidence type="ECO:0000256" key="12">
    <source>
        <dbReference type="ARBA" id="ARBA00022833"/>
    </source>
</evidence>